<protein>
    <submittedName>
        <fullName evidence="3">Toll/interleukin-1 receptor domain-containing protein</fullName>
    </submittedName>
</protein>
<feature type="compositionally biased region" description="Basic and acidic residues" evidence="1">
    <location>
        <begin position="122"/>
        <end position="131"/>
    </location>
</feature>
<dbReference type="Proteomes" id="UP001592581">
    <property type="component" value="Unassembled WGS sequence"/>
</dbReference>
<proteinExistence type="predicted"/>
<evidence type="ECO:0000256" key="1">
    <source>
        <dbReference type="SAM" id="MobiDB-lite"/>
    </source>
</evidence>
<evidence type="ECO:0000259" key="2">
    <source>
        <dbReference type="PROSITE" id="PS50104"/>
    </source>
</evidence>
<accession>A0ABV6XT29</accession>
<feature type="domain" description="TIR" evidence="2">
    <location>
        <begin position="170"/>
        <end position="306"/>
    </location>
</feature>
<sequence length="316" mass="34646">MTEPENALTGPERARLTDAMVTALQDIPELSSREARALLVDAVGGRLGRRLSLREQPTARTQLLELFHQCSKEEDGVDALAEAVSALAGRSRATEDVRELAGAWRRAGEAWTSVRFTVERTDAGDRDRRADGTLPPPPMPMLSSPPHRTAIGRIPAVSSAVTPTVPPAPDRWDFFISYTGVDRGWAVWIAWQLEEAGYRTLIQEWDIVPGSNWYAVMERGVQHCERTIALLSPAYLDSAYGSQERQAAQRQDPGGLARKLVPIRIAPCDQSGLLGGVVSFDLFDLSPDRAREVLLEKIAALLTGRSKPHLPPAFPA</sequence>
<feature type="region of interest" description="Disordered" evidence="1">
    <location>
        <begin position="122"/>
        <end position="143"/>
    </location>
</feature>
<keyword evidence="4" id="KW-1185">Reference proteome</keyword>
<dbReference type="Pfam" id="PF13676">
    <property type="entry name" value="TIR_2"/>
    <property type="match status" value="1"/>
</dbReference>
<dbReference type="Pfam" id="PF19956">
    <property type="entry name" value="EAD2"/>
    <property type="match status" value="1"/>
</dbReference>
<gene>
    <name evidence="3" type="ORF">ABUW04_24420</name>
</gene>
<dbReference type="RefSeq" id="WP_380566604.1">
    <property type="nucleotide sequence ID" value="NZ_JBEUKS010000009.1"/>
</dbReference>
<dbReference type="InterPro" id="IPR000157">
    <property type="entry name" value="TIR_dom"/>
</dbReference>
<dbReference type="InterPro" id="IPR045431">
    <property type="entry name" value="EAD2"/>
</dbReference>
<dbReference type="SMART" id="SM00255">
    <property type="entry name" value="TIR"/>
    <property type="match status" value="1"/>
</dbReference>
<reference evidence="3 4" key="1">
    <citation type="submission" date="2024-06" db="EMBL/GenBank/DDBJ databases">
        <authorList>
            <person name="Lee S.D."/>
        </authorList>
    </citation>
    <scope>NUCLEOTIDE SEQUENCE [LARGE SCALE GENOMIC DNA]</scope>
    <source>
        <strain evidence="3 4">N1-10</strain>
    </source>
</reference>
<dbReference type="Gene3D" id="3.40.50.10140">
    <property type="entry name" value="Toll/interleukin-1 receptor homology (TIR) domain"/>
    <property type="match status" value="1"/>
</dbReference>
<dbReference type="SUPFAM" id="SSF52200">
    <property type="entry name" value="Toll/Interleukin receptor TIR domain"/>
    <property type="match status" value="1"/>
</dbReference>
<evidence type="ECO:0000313" key="3">
    <source>
        <dbReference type="EMBL" id="MFC1441409.1"/>
    </source>
</evidence>
<organism evidence="3 4">
    <name type="scientific">Streptacidiphilus jeojiensis</name>
    <dbReference type="NCBI Taxonomy" id="3229225"/>
    <lineage>
        <taxon>Bacteria</taxon>
        <taxon>Bacillati</taxon>
        <taxon>Actinomycetota</taxon>
        <taxon>Actinomycetes</taxon>
        <taxon>Kitasatosporales</taxon>
        <taxon>Streptomycetaceae</taxon>
        <taxon>Streptacidiphilus</taxon>
    </lineage>
</organism>
<dbReference type="InterPro" id="IPR035897">
    <property type="entry name" value="Toll_tir_struct_dom_sf"/>
</dbReference>
<keyword evidence="3" id="KW-0675">Receptor</keyword>
<dbReference type="PROSITE" id="PS50104">
    <property type="entry name" value="TIR"/>
    <property type="match status" value="1"/>
</dbReference>
<dbReference type="EMBL" id="JBEUKS010000009">
    <property type="protein sequence ID" value="MFC1441409.1"/>
    <property type="molecule type" value="Genomic_DNA"/>
</dbReference>
<comment type="caution">
    <text evidence="3">The sequence shown here is derived from an EMBL/GenBank/DDBJ whole genome shotgun (WGS) entry which is preliminary data.</text>
</comment>
<evidence type="ECO:0000313" key="4">
    <source>
        <dbReference type="Proteomes" id="UP001592581"/>
    </source>
</evidence>
<name>A0ABV6XT29_9ACTN</name>